<sequence>KTPSNATASVASLLLQLQASSSWIGPALGPQATATPILRATTLTPLPPTDRPASDIHTERPPAPSISTAPAPAVHQDRRSFTFQQSLPHLAQLSDDADFVAALSEMKNQQNELERRLWDERRSIQRKHEGKVTVAQAKAKILGSGLSQHEATMLSDAYHNELAKFDKERVLVAWDGLIAKQQAALEKMQVPTMHVTDVKAHRQRQQAVVGVLQGIAGNTSDTA</sequence>
<reference evidence="3 4" key="1">
    <citation type="journal article" date="2016" name="Mol. Biol. Evol.">
        <title>Comparative Genomics of Early-Diverging Mushroom-Forming Fungi Provides Insights into the Origins of Lignocellulose Decay Capabilities.</title>
        <authorList>
            <person name="Nagy L.G."/>
            <person name="Riley R."/>
            <person name="Tritt A."/>
            <person name="Adam C."/>
            <person name="Daum C."/>
            <person name="Floudas D."/>
            <person name="Sun H."/>
            <person name="Yadav J.S."/>
            <person name="Pangilinan J."/>
            <person name="Larsson K.H."/>
            <person name="Matsuura K."/>
            <person name="Barry K."/>
            <person name="Labutti K."/>
            <person name="Kuo R."/>
            <person name="Ohm R.A."/>
            <person name="Bhattacharya S.S."/>
            <person name="Shirouzu T."/>
            <person name="Yoshinaga Y."/>
            <person name="Martin F.M."/>
            <person name="Grigoriev I.V."/>
            <person name="Hibbett D.S."/>
        </authorList>
    </citation>
    <scope>NUCLEOTIDE SEQUENCE [LARGE SCALE GENOMIC DNA]</scope>
    <source>
        <strain evidence="3 4">CBS 109695</strain>
    </source>
</reference>
<keyword evidence="2" id="KW-0732">Signal</keyword>
<evidence type="ECO:0000256" key="1">
    <source>
        <dbReference type="SAM" id="MobiDB-lite"/>
    </source>
</evidence>
<dbReference type="AlphaFoldDB" id="A0A167ST17"/>
<feature type="non-terminal residue" evidence="3">
    <location>
        <position position="1"/>
    </location>
</feature>
<evidence type="ECO:0008006" key="5">
    <source>
        <dbReference type="Google" id="ProtNLM"/>
    </source>
</evidence>
<feature type="signal peptide" evidence="2">
    <location>
        <begin position="1"/>
        <end position="21"/>
    </location>
</feature>
<accession>A0A167ST17</accession>
<gene>
    <name evidence="3" type="ORF">FIBSPDRAFT_880490</name>
</gene>
<evidence type="ECO:0000313" key="4">
    <source>
        <dbReference type="Proteomes" id="UP000076532"/>
    </source>
</evidence>
<protein>
    <recommendedName>
        <fullName evidence="5">VPS37 C-terminal domain-containing protein</fullName>
    </recommendedName>
</protein>
<evidence type="ECO:0000256" key="2">
    <source>
        <dbReference type="SAM" id="SignalP"/>
    </source>
</evidence>
<keyword evidence="4" id="KW-1185">Reference proteome</keyword>
<organism evidence="3 4">
    <name type="scientific">Athelia psychrophila</name>
    <dbReference type="NCBI Taxonomy" id="1759441"/>
    <lineage>
        <taxon>Eukaryota</taxon>
        <taxon>Fungi</taxon>
        <taxon>Dikarya</taxon>
        <taxon>Basidiomycota</taxon>
        <taxon>Agaricomycotina</taxon>
        <taxon>Agaricomycetes</taxon>
        <taxon>Agaricomycetidae</taxon>
        <taxon>Atheliales</taxon>
        <taxon>Atheliaceae</taxon>
        <taxon>Athelia</taxon>
    </lineage>
</organism>
<dbReference type="EMBL" id="KV418818">
    <property type="protein sequence ID" value="KZP02217.1"/>
    <property type="molecule type" value="Genomic_DNA"/>
</dbReference>
<dbReference type="STRING" id="436010.A0A167ST17"/>
<evidence type="ECO:0000313" key="3">
    <source>
        <dbReference type="EMBL" id="KZP02217.1"/>
    </source>
</evidence>
<dbReference type="Proteomes" id="UP000076532">
    <property type="component" value="Unassembled WGS sequence"/>
</dbReference>
<proteinExistence type="predicted"/>
<feature type="region of interest" description="Disordered" evidence="1">
    <location>
        <begin position="42"/>
        <end position="70"/>
    </location>
</feature>
<name>A0A167ST17_9AGAM</name>
<feature type="chain" id="PRO_5007892343" description="VPS37 C-terminal domain-containing protein" evidence="2">
    <location>
        <begin position="22"/>
        <end position="223"/>
    </location>
</feature>
<dbReference type="OrthoDB" id="21617at2759"/>